<evidence type="ECO:0000313" key="3">
    <source>
        <dbReference type="Proteomes" id="UP000219215"/>
    </source>
</evidence>
<keyword evidence="3" id="KW-1185">Reference proteome</keyword>
<dbReference type="KEGG" id="pprf:DPRO_0096"/>
<name>A0A2C8F2P3_9BACT</name>
<gene>
    <name evidence="2" type="ORF">DPRO_0096</name>
</gene>
<accession>A0A2C8F2P3</accession>
<dbReference type="Proteomes" id="UP000219215">
    <property type="component" value="Chromosome DPRO"/>
</dbReference>
<feature type="compositionally biased region" description="Basic and acidic residues" evidence="1">
    <location>
        <begin position="331"/>
        <end position="348"/>
    </location>
</feature>
<evidence type="ECO:0000313" key="2">
    <source>
        <dbReference type="EMBL" id="SOB56973.1"/>
    </source>
</evidence>
<dbReference type="AlphaFoldDB" id="A0A2C8F2P3"/>
<feature type="region of interest" description="Disordered" evidence="1">
    <location>
        <begin position="285"/>
        <end position="351"/>
    </location>
</feature>
<sequence>MENTNRATLKTLAAELKDIDQGTLKPAKLAEYVSRFFDTSIKDNKFALESIEELPTWFLIHAFVSVWPKTEKDRRSFLLNLLNAKLKGANYRDMKIELAAQLSACDPPSGLMLLTAVESNESKKGGELPKIYMETVEKHFFPGKAEPIASILNHEFKSAKNLKNVSLQFFEILFECKTPYGEANKLDLQAKLIEWLIVNGTLEHCTQKYPNTLTAAVSGWTIGMLPAVKAIMSKAQQSGVQLKLPLAGDEQTDSIPKQAPSEPKRSEALTADQLLDQLGKHLAANSETIRSQNNNISRLKKKLSKAKKDSSRRADKLQQLEEELLQSRQALRKERESHQSQLNEERTKLGRLQTEVTEKNTDIDGLKNKIRSLDEKIVAMKNDHSVQIQKTSDRFGIETEHACKEFKEKLKDSLRPEYRDMNRLGDSKEEEIAKIMLEGLFKKLNKLGINFS</sequence>
<feature type="compositionally biased region" description="Polar residues" evidence="1">
    <location>
        <begin position="285"/>
        <end position="296"/>
    </location>
</feature>
<protein>
    <submittedName>
        <fullName evidence="2">Uncharacterized protein</fullName>
    </submittedName>
</protein>
<proteinExistence type="predicted"/>
<dbReference type="EMBL" id="LT907975">
    <property type="protein sequence ID" value="SOB56973.1"/>
    <property type="molecule type" value="Genomic_DNA"/>
</dbReference>
<feature type="region of interest" description="Disordered" evidence="1">
    <location>
        <begin position="246"/>
        <end position="266"/>
    </location>
</feature>
<organism evidence="2 3">
    <name type="scientific">Pseudodesulfovibrio profundus</name>
    <dbReference type="NCBI Taxonomy" id="57320"/>
    <lineage>
        <taxon>Bacteria</taxon>
        <taxon>Pseudomonadati</taxon>
        <taxon>Thermodesulfobacteriota</taxon>
        <taxon>Desulfovibrionia</taxon>
        <taxon>Desulfovibrionales</taxon>
        <taxon>Desulfovibrionaceae</taxon>
    </lineage>
</organism>
<feature type="compositionally biased region" description="Basic and acidic residues" evidence="1">
    <location>
        <begin position="306"/>
        <end position="319"/>
    </location>
</feature>
<reference evidence="3" key="1">
    <citation type="submission" date="2017-09" db="EMBL/GenBank/DDBJ databases">
        <authorList>
            <person name="Regsiter A."/>
            <person name="William W."/>
        </authorList>
    </citation>
    <scope>NUCLEOTIDE SEQUENCE [LARGE SCALE GENOMIC DNA]</scope>
    <source>
        <strain evidence="3">500-1</strain>
    </source>
</reference>
<dbReference type="RefSeq" id="WP_097010301.1">
    <property type="nucleotide sequence ID" value="NZ_LT907975.1"/>
</dbReference>
<evidence type="ECO:0000256" key="1">
    <source>
        <dbReference type="SAM" id="MobiDB-lite"/>
    </source>
</evidence>